<dbReference type="InterPro" id="IPR009833">
    <property type="entry name" value="DUF1398"/>
</dbReference>
<dbReference type="InterPro" id="IPR036696">
    <property type="entry name" value="YdfO-like_sf"/>
</dbReference>
<protein>
    <submittedName>
        <fullName evidence="1">Phage envelope protein</fullName>
    </submittedName>
</protein>
<dbReference type="OrthoDB" id="1550456at2"/>
<evidence type="ECO:0000313" key="1">
    <source>
        <dbReference type="EMBL" id="PUZ29410.1"/>
    </source>
</evidence>
<organism evidence="1 2">
    <name type="scientific">Chitinophaga parva</name>
    <dbReference type="NCBI Taxonomy" id="2169414"/>
    <lineage>
        <taxon>Bacteria</taxon>
        <taxon>Pseudomonadati</taxon>
        <taxon>Bacteroidota</taxon>
        <taxon>Chitinophagia</taxon>
        <taxon>Chitinophagales</taxon>
        <taxon>Chitinophagaceae</taxon>
        <taxon>Chitinophaga</taxon>
    </lineage>
</organism>
<proteinExistence type="predicted"/>
<reference evidence="1 2" key="1">
    <citation type="submission" date="2018-04" db="EMBL/GenBank/DDBJ databases">
        <title>Chitinophaga fuyangensis sp. nov., isolated from soil in a chemical factory.</title>
        <authorList>
            <person name="Chen K."/>
        </authorList>
    </citation>
    <scope>NUCLEOTIDE SEQUENCE [LARGE SCALE GENOMIC DNA]</scope>
    <source>
        <strain evidence="1 2">LY-1</strain>
    </source>
</reference>
<keyword evidence="1" id="KW-0261">Viral envelope protein</keyword>
<dbReference type="Gene3D" id="3.30.1810.10">
    <property type="entry name" value="YdfO-like"/>
    <property type="match status" value="1"/>
</dbReference>
<dbReference type="Proteomes" id="UP000244450">
    <property type="component" value="Unassembled WGS sequence"/>
</dbReference>
<dbReference type="Pfam" id="PF07166">
    <property type="entry name" value="DUF1398"/>
    <property type="match status" value="1"/>
</dbReference>
<gene>
    <name evidence="1" type="ORF">DCC81_08160</name>
</gene>
<accession>A0A2T7BP42</accession>
<dbReference type="SUPFAM" id="SSF160419">
    <property type="entry name" value="YdfO-like"/>
    <property type="match status" value="1"/>
</dbReference>
<sequence>MFTLLQMKAAHAKVKSGADFPAYVHEIKQLGLLHYDFVVKNGQTEYHGANGFQLNGDPIYAEKDIFAQASPAAVRQIIAEHQQGKTDFLTFCQQVADAGIEKWIVDTQAMLCIYYDLKGNSVVVEPIPVC</sequence>
<keyword evidence="2" id="KW-1185">Reference proteome</keyword>
<keyword evidence="1" id="KW-0946">Virion</keyword>
<dbReference type="EMBL" id="QCYK01000001">
    <property type="protein sequence ID" value="PUZ29410.1"/>
    <property type="molecule type" value="Genomic_DNA"/>
</dbReference>
<name>A0A2T7BP42_9BACT</name>
<evidence type="ECO:0000313" key="2">
    <source>
        <dbReference type="Proteomes" id="UP000244450"/>
    </source>
</evidence>
<dbReference type="RefSeq" id="WP_108686048.1">
    <property type="nucleotide sequence ID" value="NZ_QCYK01000001.1"/>
</dbReference>
<comment type="caution">
    <text evidence="1">The sequence shown here is derived from an EMBL/GenBank/DDBJ whole genome shotgun (WGS) entry which is preliminary data.</text>
</comment>
<dbReference type="AlphaFoldDB" id="A0A2T7BP42"/>